<name>A0A8H6H8M9_9AGAR</name>
<feature type="compositionally biased region" description="Polar residues" evidence="1">
    <location>
        <begin position="232"/>
        <end position="244"/>
    </location>
</feature>
<feature type="compositionally biased region" description="Basic and acidic residues" evidence="1">
    <location>
        <begin position="188"/>
        <end position="201"/>
    </location>
</feature>
<feature type="compositionally biased region" description="Low complexity" evidence="1">
    <location>
        <begin position="290"/>
        <end position="301"/>
    </location>
</feature>
<dbReference type="EMBL" id="JACGCI010000262">
    <property type="protein sequence ID" value="KAF6741368.1"/>
    <property type="molecule type" value="Genomic_DNA"/>
</dbReference>
<evidence type="ECO:0000313" key="3">
    <source>
        <dbReference type="Proteomes" id="UP000521943"/>
    </source>
</evidence>
<feature type="region of interest" description="Disordered" evidence="1">
    <location>
        <begin position="168"/>
        <end position="263"/>
    </location>
</feature>
<keyword evidence="3" id="KW-1185">Reference proteome</keyword>
<comment type="caution">
    <text evidence="2">The sequence shown here is derived from an EMBL/GenBank/DDBJ whole genome shotgun (WGS) entry which is preliminary data.</text>
</comment>
<feature type="region of interest" description="Disordered" evidence="1">
    <location>
        <begin position="276"/>
        <end position="311"/>
    </location>
</feature>
<evidence type="ECO:0000313" key="2">
    <source>
        <dbReference type="EMBL" id="KAF6741368.1"/>
    </source>
</evidence>
<dbReference type="Proteomes" id="UP000521943">
    <property type="component" value="Unassembled WGS sequence"/>
</dbReference>
<feature type="compositionally biased region" description="Basic residues" evidence="1">
    <location>
        <begin position="178"/>
        <end position="187"/>
    </location>
</feature>
<gene>
    <name evidence="2" type="ORF">DFP72DRAFT_1084375</name>
</gene>
<feature type="compositionally biased region" description="Low complexity" evidence="1">
    <location>
        <begin position="202"/>
        <end position="223"/>
    </location>
</feature>
<dbReference type="OrthoDB" id="3067340at2759"/>
<sequence>MLILDRSNTVISGSIALELVHPTGLTPRNLDLVCPNREADDVCTFLMTKNYNPIPDVPLYPLIIDDVPGRNCIESVRRLRHSEKGSIIHIIVSTSSSPLATVFSTHSTFVMNFVSANGIYSCYPSMTERNIGVRNVTDKIIEKKKPKFRVHSLLGSYPWTTIPTTTLKNPKCNPTHHFVVRRRPPHRPHPEGWTRPVRDPNSETSSTGSWSSDTMSTDSSYASSDDDTSRSVTQDPPRTATLGTEFTDIHAGPASTSTNPPLARFQREDYIPTLITPYSNVDIPRPSPVPFSDSSPPRLQSPSPPSSPNPNAARVIDYVSQYMGVRRSVALFVNIPPSLTLSLSLQSTNLNPRTTFD</sequence>
<reference evidence="2 3" key="1">
    <citation type="submission" date="2020-07" db="EMBL/GenBank/DDBJ databases">
        <title>Comparative genomics of pyrophilous fungi reveals a link between fire events and developmental genes.</title>
        <authorList>
            <consortium name="DOE Joint Genome Institute"/>
            <person name="Steindorff A.S."/>
            <person name="Carver A."/>
            <person name="Calhoun S."/>
            <person name="Stillman K."/>
            <person name="Liu H."/>
            <person name="Lipzen A."/>
            <person name="Pangilinan J."/>
            <person name="Labutti K."/>
            <person name="Bruns T.D."/>
            <person name="Grigoriev I.V."/>
        </authorList>
    </citation>
    <scope>NUCLEOTIDE SEQUENCE [LARGE SCALE GENOMIC DNA]</scope>
    <source>
        <strain evidence="2 3">CBS 144469</strain>
    </source>
</reference>
<evidence type="ECO:0000256" key="1">
    <source>
        <dbReference type="SAM" id="MobiDB-lite"/>
    </source>
</evidence>
<accession>A0A8H6H8M9</accession>
<protein>
    <submittedName>
        <fullName evidence="2">Uncharacterized protein</fullName>
    </submittedName>
</protein>
<proteinExistence type="predicted"/>
<organism evidence="2 3">
    <name type="scientific">Ephemerocybe angulata</name>
    <dbReference type="NCBI Taxonomy" id="980116"/>
    <lineage>
        <taxon>Eukaryota</taxon>
        <taxon>Fungi</taxon>
        <taxon>Dikarya</taxon>
        <taxon>Basidiomycota</taxon>
        <taxon>Agaricomycotina</taxon>
        <taxon>Agaricomycetes</taxon>
        <taxon>Agaricomycetidae</taxon>
        <taxon>Agaricales</taxon>
        <taxon>Agaricineae</taxon>
        <taxon>Psathyrellaceae</taxon>
        <taxon>Ephemerocybe</taxon>
    </lineage>
</organism>
<dbReference type="AlphaFoldDB" id="A0A8H6H8M9"/>